<dbReference type="PANTHER" id="PTHR10381">
    <property type="entry name" value="ATP-DEPENDENT CLP PROTEASE PROTEOLYTIC SUBUNIT"/>
    <property type="match status" value="1"/>
</dbReference>
<dbReference type="HOGENOM" id="CLU_058707_6_0_1"/>
<reference evidence="11" key="2">
    <citation type="submission" date="2018-08" db="UniProtKB">
        <authorList>
            <consortium name="EnsemblPlants"/>
        </authorList>
    </citation>
    <scope>IDENTIFICATION</scope>
    <source>
        <strain evidence="11">Yugu1</strain>
    </source>
</reference>
<dbReference type="GO" id="GO:0006515">
    <property type="term" value="P:protein quality control for misfolded or incompletely synthesized proteins"/>
    <property type="evidence" value="ECO:0000318"/>
    <property type="project" value="GO_Central"/>
</dbReference>
<feature type="region of interest" description="Disordered" evidence="10">
    <location>
        <begin position="360"/>
        <end position="389"/>
    </location>
</feature>
<dbReference type="PROSITE" id="PS00382">
    <property type="entry name" value="CLP_PROTEASE_HIS"/>
    <property type="match status" value="1"/>
</dbReference>
<feature type="compositionally biased region" description="Gly residues" evidence="10">
    <location>
        <begin position="360"/>
        <end position="378"/>
    </location>
</feature>
<dbReference type="OMA" id="ERIVCLX"/>
<dbReference type="NCBIfam" id="NF001368">
    <property type="entry name" value="PRK00277.1"/>
    <property type="match status" value="1"/>
</dbReference>
<dbReference type="FunFam" id="3.90.226.10:FF:000001">
    <property type="entry name" value="ATP-dependent Clp protease proteolytic subunit"/>
    <property type="match status" value="1"/>
</dbReference>
<feature type="active site" evidence="6">
    <location>
        <position position="257"/>
    </location>
</feature>
<accession>K3YT73</accession>
<feature type="compositionally biased region" description="Pro residues" evidence="10">
    <location>
        <begin position="67"/>
        <end position="76"/>
    </location>
</feature>
<comment type="subunit">
    <text evidence="2">Component of the chloroplastic Clp protease core complex.</text>
</comment>
<dbReference type="GO" id="GO:0004176">
    <property type="term" value="F:ATP-dependent peptidase activity"/>
    <property type="evidence" value="ECO:0000318"/>
    <property type="project" value="GO_Central"/>
</dbReference>
<keyword evidence="3 8" id="KW-0645">Protease</keyword>
<organism evidence="11 12">
    <name type="scientific">Setaria italica</name>
    <name type="common">Foxtail millet</name>
    <name type="synonym">Panicum italicum</name>
    <dbReference type="NCBI Taxonomy" id="4555"/>
    <lineage>
        <taxon>Eukaryota</taxon>
        <taxon>Viridiplantae</taxon>
        <taxon>Streptophyta</taxon>
        <taxon>Embryophyta</taxon>
        <taxon>Tracheophyta</taxon>
        <taxon>Spermatophyta</taxon>
        <taxon>Magnoliopsida</taxon>
        <taxon>Liliopsida</taxon>
        <taxon>Poales</taxon>
        <taxon>Poaceae</taxon>
        <taxon>PACMAD clade</taxon>
        <taxon>Panicoideae</taxon>
        <taxon>Panicodae</taxon>
        <taxon>Paniceae</taxon>
        <taxon>Cenchrinae</taxon>
        <taxon>Setaria</taxon>
    </lineage>
</organism>
<keyword evidence="4 8" id="KW-0378">Hydrolase</keyword>
<evidence type="ECO:0000256" key="8">
    <source>
        <dbReference type="RuleBase" id="RU000549"/>
    </source>
</evidence>
<dbReference type="PRINTS" id="PR00127">
    <property type="entry name" value="CLPPROTEASEP"/>
</dbReference>
<dbReference type="EnsemblPlants" id="KQL30624">
    <property type="protein sequence ID" value="KQL30624"/>
    <property type="gene ID" value="SETIT_017468mg"/>
</dbReference>
<name>K3YT73_SETIT</name>
<keyword evidence="5 8" id="KW-0720">Serine protease</keyword>
<dbReference type="FunCoup" id="K3YT73">
    <property type="interactions" value="2169"/>
</dbReference>
<dbReference type="InterPro" id="IPR001907">
    <property type="entry name" value="ClpP"/>
</dbReference>
<dbReference type="PROSITE" id="PS00381">
    <property type="entry name" value="CLP_PROTEASE_SER"/>
    <property type="match status" value="1"/>
</dbReference>
<dbReference type="InterPro" id="IPR023562">
    <property type="entry name" value="ClpP/TepA"/>
</dbReference>
<dbReference type="PANTHER" id="PTHR10381:SF40">
    <property type="entry name" value="ATP-DEPENDENT CLP PROTEASE PROTEOLYTIC SUBUNIT"/>
    <property type="match status" value="1"/>
</dbReference>
<dbReference type="Gramene" id="KQL30624">
    <property type="protein sequence ID" value="KQL30624"/>
    <property type="gene ID" value="SETIT_017468mg"/>
</dbReference>
<proteinExistence type="inferred from homology"/>
<evidence type="ECO:0000256" key="1">
    <source>
        <dbReference type="ARBA" id="ARBA00007039"/>
    </source>
</evidence>
<dbReference type="eggNOG" id="KOG0840">
    <property type="taxonomic scope" value="Eukaryota"/>
</dbReference>
<evidence type="ECO:0000256" key="6">
    <source>
        <dbReference type="PROSITE-ProRule" id="PRU10085"/>
    </source>
</evidence>
<dbReference type="GO" id="GO:0009368">
    <property type="term" value="C:endopeptidase Clp complex"/>
    <property type="evidence" value="ECO:0000318"/>
    <property type="project" value="GO_Central"/>
</dbReference>
<feature type="region of interest" description="Disordered" evidence="10">
    <location>
        <begin position="102"/>
        <end position="122"/>
    </location>
</feature>
<dbReference type="GO" id="GO:0009840">
    <property type="term" value="C:chloroplastic endopeptidase Clp complex"/>
    <property type="evidence" value="ECO:0007669"/>
    <property type="project" value="UniProtKB-ARBA"/>
</dbReference>
<evidence type="ECO:0000256" key="4">
    <source>
        <dbReference type="ARBA" id="ARBA00022801"/>
    </source>
</evidence>
<dbReference type="Pfam" id="PF00574">
    <property type="entry name" value="CLP_protease"/>
    <property type="match status" value="1"/>
</dbReference>
<feature type="region of interest" description="Disordered" evidence="10">
    <location>
        <begin position="57"/>
        <end position="82"/>
    </location>
</feature>
<evidence type="ECO:0000256" key="5">
    <source>
        <dbReference type="ARBA" id="ARBA00022825"/>
    </source>
</evidence>
<dbReference type="EC" id="3.4.21.92" evidence="8"/>
<evidence type="ECO:0000256" key="9">
    <source>
        <dbReference type="RuleBase" id="RU003567"/>
    </source>
</evidence>
<dbReference type="CDD" id="cd07017">
    <property type="entry name" value="S14_ClpP_2"/>
    <property type="match status" value="1"/>
</dbReference>
<evidence type="ECO:0000256" key="7">
    <source>
        <dbReference type="PROSITE-ProRule" id="PRU10086"/>
    </source>
</evidence>
<evidence type="ECO:0000256" key="3">
    <source>
        <dbReference type="ARBA" id="ARBA00022670"/>
    </source>
</evidence>
<dbReference type="InterPro" id="IPR033135">
    <property type="entry name" value="ClpP_His_AS"/>
</dbReference>
<dbReference type="InterPro" id="IPR018215">
    <property type="entry name" value="ClpP_Ser_AS"/>
</dbReference>
<comment type="similarity">
    <text evidence="1 9">Belongs to the peptidase S14 family.</text>
</comment>
<dbReference type="HAMAP" id="MF_00444">
    <property type="entry name" value="ClpP"/>
    <property type="match status" value="1"/>
</dbReference>
<dbReference type="AlphaFoldDB" id="K3YT73"/>
<reference evidence="12" key="1">
    <citation type="journal article" date="2012" name="Nat. Biotechnol.">
        <title>Reference genome sequence of the model plant Setaria.</title>
        <authorList>
            <person name="Bennetzen J.L."/>
            <person name="Schmutz J."/>
            <person name="Wang H."/>
            <person name="Percifield R."/>
            <person name="Hawkins J."/>
            <person name="Pontaroli A.C."/>
            <person name="Estep M."/>
            <person name="Feng L."/>
            <person name="Vaughn J.N."/>
            <person name="Grimwood J."/>
            <person name="Jenkins J."/>
            <person name="Barry K."/>
            <person name="Lindquist E."/>
            <person name="Hellsten U."/>
            <person name="Deshpande S."/>
            <person name="Wang X."/>
            <person name="Wu X."/>
            <person name="Mitros T."/>
            <person name="Triplett J."/>
            <person name="Yang X."/>
            <person name="Ye C.Y."/>
            <person name="Mauro-Herrera M."/>
            <person name="Wang L."/>
            <person name="Li P."/>
            <person name="Sharma M."/>
            <person name="Sharma R."/>
            <person name="Ronald P.C."/>
            <person name="Panaud O."/>
            <person name="Kellogg E.A."/>
            <person name="Brutnell T.P."/>
            <person name="Doust A.N."/>
            <person name="Tuskan G.A."/>
            <person name="Rokhsar D."/>
            <person name="Devos K.M."/>
        </authorList>
    </citation>
    <scope>NUCLEOTIDE SEQUENCE [LARGE SCALE GENOMIC DNA]</scope>
    <source>
        <strain evidence="12">cv. Yugu1</strain>
    </source>
</reference>
<dbReference type="STRING" id="4555.K3YT73"/>
<dbReference type="Proteomes" id="UP000004995">
    <property type="component" value="Unassembled WGS sequence"/>
</dbReference>
<feature type="active site" evidence="7">
    <location>
        <position position="282"/>
    </location>
</feature>
<keyword evidence="12" id="KW-1185">Reference proteome</keyword>
<protein>
    <recommendedName>
        <fullName evidence="9">ATP-dependent Clp protease proteolytic subunit</fullName>
        <ecNumber evidence="8">3.4.21.92</ecNumber>
    </recommendedName>
</protein>
<dbReference type="SUPFAM" id="SSF52096">
    <property type="entry name" value="ClpP/crotonase"/>
    <property type="match status" value="1"/>
</dbReference>
<dbReference type="GO" id="GO:0004252">
    <property type="term" value="F:serine-type endopeptidase activity"/>
    <property type="evidence" value="ECO:0000318"/>
    <property type="project" value="GO_Central"/>
</dbReference>
<dbReference type="GO" id="GO:0009534">
    <property type="term" value="C:chloroplast thylakoid"/>
    <property type="evidence" value="ECO:0007669"/>
    <property type="project" value="UniProtKB-ARBA"/>
</dbReference>
<evidence type="ECO:0000313" key="12">
    <source>
        <dbReference type="Proteomes" id="UP000004995"/>
    </source>
</evidence>
<feature type="compositionally biased region" description="Basic and acidic residues" evidence="10">
    <location>
        <begin position="379"/>
        <end position="389"/>
    </location>
</feature>
<dbReference type="GO" id="GO:0051117">
    <property type="term" value="F:ATPase binding"/>
    <property type="evidence" value="ECO:0000318"/>
    <property type="project" value="GO_Central"/>
</dbReference>
<evidence type="ECO:0000256" key="2">
    <source>
        <dbReference type="ARBA" id="ARBA00011607"/>
    </source>
</evidence>
<evidence type="ECO:0000256" key="10">
    <source>
        <dbReference type="SAM" id="MobiDB-lite"/>
    </source>
</evidence>
<sequence length="389" mass="41683">MENQVPNPKLSHLRRVRDSRFHLLLLRLVSSPPDLTLSVSHSSTLAITLSFPGRPLLPQSPTHALRPRPPPQIPRPLPERDAAAAMTPSSALALAHLAAASPLPASSPRPSPRPGSLSLGPGSAGLGPRRLVVAAPPRAFFSSSPYQPPQPEGFSPHREYGLVPMVIETTSRGERAYDIFSRLLKERIVCIHGPIADDTASLVVAQLLFLESENPLKPVHLYINSPGGVVTAGLAIYDTMQYIRCPVTTLCIGQAASMGSLLLAAGAPGERRALPNARVMIHQPSGGAQGQATDIAIQAKEILKMRDRLNKIYQKHTRQPIDKIEQCMERDLFMDPEEARDWGLIDEVIENRPASLMTEGLGGGGLDVPNLGGGGGGGRGRDVEEPSAV</sequence>
<evidence type="ECO:0000313" key="11">
    <source>
        <dbReference type="EnsemblPlants" id="KQL30624"/>
    </source>
</evidence>
<dbReference type="InterPro" id="IPR029045">
    <property type="entry name" value="ClpP/crotonase-like_dom_sf"/>
</dbReference>
<dbReference type="Gene3D" id="3.90.226.10">
    <property type="entry name" value="2-enoyl-CoA Hydratase, Chain A, domain 1"/>
    <property type="match status" value="1"/>
</dbReference>
<dbReference type="InParanoid" id="K3YT73"/>
<dbReference type="EMBL" id="AGNK02000452">
    <property type="status" value="NOT_ANNOTATED_CDS"/>
    <property type="molecule type" value="Genomic_DNA"/>
</dbReference>
<dbReference type="NCBIfam" id="NF009205">
    <property type="entry name" value="PRK12553.1"/>
    <property type="match status" value="1"/>
</dbReference>